<keyword evidence="3" id="KW-1185">Reference proteome</keyword>
<sequence length="101" mass="11209">MQMVNSRSESMRRRSWVSAQMPYRAEPGSPSPPLRRGAAVRHRVPVSPSQVGMVARTCPLSQPPQPAPHPSVTNTLRNSSCPGTPELQRRREEAVKRLATK</sequence>
<feature type="compositionally biased region" description="Polar residues" evidence="1">
    <location>
        <begin position="72"/>
        <end position="82"/>
    </location>
</feature>
<accession>A0A9Q1F3A8</accession>
<organism evidence="2 3">
    <name type="scientific">Synaphobranchus kaupii</name>
    <name type="common">Kaup's arrowtooth eel</name>
    <dbReference type="NCBI Taxonomy" id="118154"/>
    <lineage>
        <taxon>Eukaryota</taxon>
        <taxon>Metazoa</taxon>
        <taxon>Chordata</taxon>
        <taxon>Craniata</taxon>
        <taxon>Vertebrata</taxon>
        <taxon>Euteleostomi</taxon>
        <taxon>Actinopterygii</taxon>
        <taxon>Neopterygii</taxon>
        <taxon>Teleostei</taxon>
        <taxon>Anguilliformes</taxon>
        <taxon>Synaphobranchidae</taxon>
        <taxon>Synaphobranchus</taxon>
    </lineage>
</organism>
<dbReference type="Proteomes" id="UP001152622">
    <property type="component" value="Chromosome 9"/>
</dbReference>
<evidence type="ECO:0000313" key="3">
    <source>
        <dbReference type="Proteomes" id="UP001152622"/>
    </source>
</evidence>
<reference evidence="2" key="1">
    <citation type="journal article" date="2023" name="Science">
        <title>Genome structures resolve the early diversification of teleost fishes.</title>
        <authorList>
            <person name="Parey E."/>
            <person name="Louis A."/>
            <person name="Montfort J."/>
            <person name="Bouchez O."/>
            <person name="Roques C."/>
            <person name="Iampietro C."/>
            <person name="Lluch J."/>
            <person name="Castinel A."/>
            <person name="Donnadieu C."/>
            <person name="Desvignes T."/>
            <person name="Floi Bucao C."/>
            <person name="Jouanno E."/>
            <person name="Wen M."/>
            <person name="Mejri S."/>
            <person name="Dirks R."/>
            <person name="Jansen H."/>
            <person name="Henkel C."/>
            <person name="Chen W.J."/>
            <person name="Zahm M."/>
            <person name="Cabau C."/>
            <person name="Klopp C."/>
            <person name="Thompson A.W."/>
            <person name="Robinson-Rechavi M."/>
            <person name="Braasch I."/>
            <person name="Lecointre G."/>
            <person name="Bobe J."/>
            <person name="Postlethwait J.H."/>
            <person name="Berthelot C."/>
            <person name="Roest Crollius H."/>
            <person name="Guiguen Y."/>
        </authorList>
    </citation>
    <scope>NUCLEOTIDE SEQUENCE</scope>
    <source>
        <strain evidence="2">WJC10195</strain>
    </source>
</reference>
<gene>
    <name evidence="2" type="ORF">SKAU_G00253470</name>
</gene>
<evidence type="ECO:0000313" key="2">
    <source>
        <dbReference type="EMBL" id="KAJ8350217.1"/>
    </source>
</evidence>
<protein>
    <submittedName>
        <fullName evidence="2">Uncharacterized protein</fullName>
    </submittedName>
</protein>
<evidence type="ECO:0000256" key="1">
    <source>
        <dbReference type="SAM" id="MobiDB-lite"/>
    </source>
</evidence>
<feature type="region of interest" description="Disordered" evidence="1">
    <location>
        <begin position="1"/>
        <end position="101"/>
    </location>
</feature>
<proteinExistence type="predicted"/>
<dbReference type="EMBL" id="JAINUF010000009">
    <property type="protein sequence ID" value="KAJ8350217.1"/>
    <property type="molecule type" value="Genomic_DNA"/>
</dbReference>
<name>A0A9Q1F3A8_SYNKA</name>
<comment type="caution">
    <text evidence="2">The sequence shown here is derived from an EMBL/GenBank/DDBJ whole genome shotgun (WGS) entry which is preliminary data.</text>
</comment>
<feature type="compositionally biased region" description="Basic and acidic residues" evidence="1">
    <location>
        <begin position="87"/>
        <end position="101"/>
    </location>
</feature>
<dbReference type="AlphaFoldDB" id="A0A9Q1F3A8"/>